<feature type="region of interest" description="Disordered" evidence="1">
    <location>
        <begin position="30"/>
        <end position="58"/>
    </location>
</feature>
<accession>A0ABD2ID12</accession>
<evidence type="ECO:0000313" key="3">
    <source>
        <dbReference type="EMBL" id="KAL3075725.1"/>
    </source>
</evidence>
<protein>
    <submittedName>
        <fullName evidence="3">Uncharacterized protein</fullName>
    </submittedName>
</protein>
<comment type="caution">
    <text evidence="3">The sequence shown here is derived from an EMBL/GenBank/DDBJ whole genome shotgun (WGS) entry which is preliminary data.</text>
</comment>
<keyword evidence="4" id="KW-1185">Reference proteome</keyword>
<sequence>MECVVLLVLPPPLPLLLCVVLSVCTTHPPHTFPPQGDEELRADGVSSSDRQSAPADGHLPQLLLRFSDECARPNQGNRLLTKVCHGTVFHWHKRQQTADGLEKMGCDTAKTQFAALEDGLKGPAQYFNDISRSRSSTNDDEQDEEMAKMMALNEMCRQRAEEQNS</sequence>
<evidence type="ECO:0000256" key="1">
    <source>
        <dbReference type="SAM" id="MobiDB-lite"/>
    </source>
</evidence>
<dbReference type="Proteomes" id="UP001620645">
    <property type="component" value="Unassembled WGS sequence"/>
</dbReference>
<proteinExistence type="predicted"/>
<organism evidence="3 4">
    <name type="scientific">Heterodera schachtii</name>
    <name type="common">Sugarbeet cyst nematode worm</name>
    <name type="synonym">Tylenchus schachtii</name>
    <dbReference type="NCBI Taxonomy" id="97005"/>
    <lineage>
        <taxon>Eukaryota</taxon>
        <taxon>Metazoa</taxon>
        <taxon>Ecdysozoa</taxon>
        <taxon>Nematoda</taxon>
        <taxon>Chromadorea</taxon>
        <taxon>Rhabditida</taxon>
        <taxon>Tylenchina</taxon>
        <taxon>Tylenchomorpha</taxon>
        <taxon>Tylenchoidea</taxon>
        <taxon>Heteroderidae</taxon>
        <taxon>Heteroderinae</taxon>
        <taxon>Heterodera</taxon>
    </lineage>
</organism>
<dbReference type="AlphaFoldDB" id="A0ABD2ID12"/>
<feature type="chain" id="PRO_5044784105" evidence="2">
    <location>
        <begin position="27"/>
        <end position="165"/>
    </location>
</feature>
<feature type="signal peptide" evidence="2">
    <location>
        <begin position="1"/>
        <end position="26"/>
    </location>
</feature>
<keyword evidence="2" id="KW-0732">Signal</keyword>
<evidence type="ECO:0000313" key="4">
    <source>
        <dbReference type="Proteomes" id="UP001620645"/>
    </source>
</evidence>
<gene>
    <name evidence="3" type="ORF">niasHS_012555</name>
</gene>
<name>A0ABD2ID12_HETSC</name>
<dbReference type="EMBL" id="JBICCN010000348">
    <property type="protein sequence ID" value="KAL3075725.1"/>
    <property type="molecule type" value="Genomic_DNA"/>
</dbReference>
<evidence type="ECO:0000256" key="2">
    <source>
        <dbReference type="SAM" id="SignalP"/>
    </source>
</evidence>
<reference evidence="3 4" key="1">
    <citation type="submission" date="2024-10" db="EMBL/GenBank/DDBJ databases">
        <authorList>
            <person name="Kim D."/>
        </authorList>
    </citation>
    <scope>NUCLEOTIDE SEQUENCE [LARGE SCALE GENOMIC DNA]</scope>
    <source>
        <strain evidence="3">Taebaek</strain>
    </source>
</reference>